<keyword evidence="2" id="KW-0472">Membrane</keyword>
<evidence type="ECO:0000313" key="5">
    <source>
        <dbReference type="Proteomes" id="UP000239001"/>
    </source>
</evidence>
<sequence>MSYSPPPNPPPNRREPLKFDDFIGILVAFSSIGAIFWWSFSQLEQGFDLSLLPTLTPSPSPTVAPTPLDRSFERVSPETGIITPNRSQPTMTPLPQPTTSPTTSVIPVPIQPRETTTETRGFSDVPSDYWASPFIAVMVERGIMSGFPDNTFKPEQPVTRAEFADLLQRAFDRSKTEPSINFKDLSAGDEAQPAVEQAVEMAFMKGYPGQVFRPDEPISKAESLVALSNGLRLTNTSSPEQVLSFYQDAEQIPRYAINEIAAATIAGLVVNHPEPKILAPQQNITRAEAAALVYQALVKSGQGEKIDSPYIVQP</sequence>
<evidence type="ECO:0000259" key="3">
    <source>
        <dbReference type="PROSITE" id="PS51272"/>
    </source>
</evidence>
<name>A0A2T1M2D5_9CHRO</name>
<evidence type="ECO:0000256" key="2">
    <source>
        <dbReference type="SAM" id="Phobius"/>
    </source>
</evidence>
<feature type="domain" description="SLH" evidence="3">
    <location>
        <begin position="182"/>
        <end position="241"/>
    </location>
</feature>
<protein>
    <submittedName>
        <fullName evidence="4">S-layer protein</fullName>
    </submittedName>
</protein>
<accession>A0A2T1M2D5</accession>
<keyword evidence="5" id="KW-1185">Reference proteome</keyword>
<feature type="domain" description="SLH" evidence="3">
    <location>
        <begin position="118"/>
        <end position="181"/>
    </location>
</feature>
<feature type="region of interest" description="Disordered" evidence="1">
    <location>
        <begin position="79"/>
        <end position="107"/>
    </location>
</feature>
<keyword evidence="2" id="KW-1133">Transmembrane helix</keyword>
<reference evidence="4 5" key="1">
    <citation type="submission" date="2018-03" db="EMBL/GenBank/DDBJ databases">
        <title>The ancient ancestry and fast evolution of plastids.</title>
        <authorList>
            <person name="Moore K.R."/>
            <person name="Magnabosco C."/>
            <person name="Momper L."/>
            <person name="Gold D.A."/>
            <person name="Bosak T."/>
            <person name="Fournier G.P."/>
        </authorList>
    </citation>
    <scope>NUCLEOTIDE SEQUENCE [LARGE SCALE GENOMIC DNA]</scope>
    <source>
        <strain evidence="4 5">CCALA 016</strain>
    </source>
</reference>
<reference evidence="4 5" key="2">
    <citation type="submission" date="2018-03" db="EMBL/GenBank/DDBJ databases">
        <authorList>
            <person name="Keele B.F."/>
        </authorList>
    </citation>
    <scope>NUCLEOTIDE SEQUENCE [LARGE SCALE GENOMIC DNA]</scope>
    <source>
        <strain evidence="4 5">CCALA 016</strain>
    </source>
</reference>
<organism evidence="4 5">
    <name type="scientific">Aphanothece hegewaldii CCALA 016</name>
    <dbReference type="NCBI Taxonomy" id="2107694"/>
    <lineage>
        <taxon>Bacteria</taxon>
        <taxon>Bacillati</taxon>
        <taxon>Cyanobacteriota</taxon>
        <taxon>Cyanophyceae</taxon>
        <taxon>Oscillatoriophycideae</taxon>
        <taxon>Chroococcales</taxon>
        <taxon>Aphanothecaceae</taxon>
        <taxon>Aphanothece</taxon>
    </lineage>
</organism>
<dbReference type="EMBL" id="PXOH01000002">
    <property type="protein sequence ID" value="PSF38900.1"/>
    <property type="molecule type" value="Genomic_DNA"/>
</dbReference>
<dbReference type="OrthoDB" id="9759810at2"/>
<dbReference type="InterPro" id="IPR001119">
    <property type="entry name" value="SLH_dom"/>
</dbReference>
<dbReference type="Proteomes" id="UP000239001">
    <property type="component" value="Unassembled WGS sequence"/>
</dbReference>
<evidence type="ECO:0000313" key="4">
    <source>
        <dbReference type="EMBL" id="PSF38900.1"/>
    </source>
</evidence>
<gene>
    <name evidence="4" type="ORF">C7H19_02250</name>
</gene>
<keyword evidence="2" id="KW-0812">Transmembrane</keyword>
<dbReference type="PROSITE" id="PS51272">
    <property type="entry name" value="SLH"/>
    <property type="match status" value="3"/>
</dbReference>
<dbReference type="RefSeq" id="WP_106455265.1">
    <property type="nucleotide sequence ID" value="NZ_PXOH01000002.1"/>
</dbReference>
<dbReference type="PANTHER" id="PTHR43308">
    <property type="entry name" value="OUTER MEMBRANE PROTEIN ALPHA-RELATED"/>
    <property type="match status" value="1"/>
</dbReference>
<dbReference type="InterPro" id="IPR051465">
    <property type="entry name" value="Cell_Envelope_Struct_Comp"/>
</dbReference>
<evidence type="ECO:0000256" key="1">
    <source>
        <dbReference type="SAM" id="MobiDB-lite"/>
    </source>
</evidence>
<dbReference type="PANTHER" id="PTHR43308:SF5">
    <property type="entry name" value="S-LAYER PROTEIN _ PEPTIDOGLYCAN ENDO-BETA-N-ACETYLGLUCOSAMINIDASE"/>
    <property type="match status" value="1"/>
</dbReference>
<feature type="domain" description="SLH" evidence="3">
    <location>
        <begin position="243"/>
        <end position="307"/>
    </location>
</feature>
<comment type="caution">
    <text evidence="4">The sequence shown here is derived from an EMBL/GenBank/DDBJ whole genome shotgun (WGS) entry which is preliminary data.</text>
</comment>
<proteinExistence type="predicted"/>
<dbReference type="Pfam" id="PF00395">
    <property type="entry name" value="SLH"/>
    <property type="match status" value="3"/>
</dbReference>
<feature type="transmembrane region" description="Helical" evidence="2">
    <location>
        <begin position="21"/>
        <end position="40"/>
    </location>
</feature>
<dbReference type="AlphaFoldDB" id="A0A2T1M2D5"/>